<reference evidence="5" key="1">
    <citation type="journal article" date="2017" name="bioRxiv">
        <title>Comparative analysis of the genomes of Stylophora pistillata and Acropora digitifera provides evidence for extensive differences between species of corals.</title>
        <authorList>
            <person name="Voolstra C.R."/>
            <person name="Li Y."/>
            <person name="Liew Y.J."/>
            <person name="Baumgarten S."/>
            <person name="Zoccola D."/>
            <person name="Flot J.-F."/>
            <person name="Tambutte S."/>
            <person name="Allemand D."/>
            <person name="Aranda M."/>
        </authorList>
    </citation>
    <scope>NUCLEOTIDE SEQUENCE [LARGE SCALE GENOMIC DNA]</scope>
</reference>
<dbReference type="InterPro" id="IPR050966">
    <property type="entry name" value="Glutamyl_endopeptidase"/>
</dbReference>
<dbReference type="Gene3D" id="2.40.10.10">
    <property type="entry name" value="Trypsin-like serine proteases"/>
    <property type="match status" value="2"/>
</dbReference>
<feature type="signal peptide" evidence="2">
    <location>
        <begin position="1"/>
        <end position="28"/>
    </location>
</feature>
<feature type="domain" description="Peptidase S1" evidence="3">
    <location>
        <begin position="114"/>
        <end position="210"/>
    </location>
</feature>
<dbReference type="OrthoDB" id="10037376at2759"/>
<dbReference type="PANTHER" id="PTHR15462">
    <property type="entry name" value="SERINE PROTEASE"/>
    <property type="match status" value="1"/>
</dbReference>
<comment type="caution">
    <text evidence="4">The sequence shown here is derived from an EMBL/GenBank/DDBJ whole genome shotgun (WGS) entry which is preliminary data.</text>
</comment>
<dbReference type="GO" id="GO:0004252">
    <property type="term" value="F:serine-type endopeptidase activity"/>
    <property type="evidence" value="ECO:0007669"/>
    <property type="project" value="InterPro"/>
</dbReference>
<evidence type="ECO:0000313" key="5">
    <source>
        <dbReference type="Proteomes" id="UP000225706"/>
    </source>
</evidence>
<gene>
    <name evidence="4" type="primary">PRSS23</name>
    <name evidence="4" type="ORF">AWC38_SpisGene16821</name>
</gene>
<dbReference type="PANTHER" id="PTHR15462:SF8">
    <property type="entry name" value="SERINE PROTEASE"/>
    <property type="match status" value="1"/>
</dbReference>
<evidence type="ECO:0000313" key="4">
    <source>
        <dbReference type="EMBL" id="PFX18791.1"/>
    </source>
</evidence>
<dbReference type="Pfam" id="PF00089">
    <property type="entry name" value="Trypsin"/>
    <property type="match status" value="1"/>
</dbReference>
<dbReference type="AlphaFoldDB" id="A0A2B4RMF2"/>
<accession>A0A2B4RMF2</accession>
<protein>
    <submittedName>
        <fullName evidence="4">Serine protease 23</fullName>
    </submittedName>
</protein>
<dbReference type="EMBL" id="LSMT01000392">
    <property type="protein sequence ID" value="PFX18791.1"/>
    <property type="molecule type" value="Genomic_DNA"/>
</dbReference>
<dbReference type="Proteomes" id="UP000225706">
    <property type="component" value="Unassembled WGS sequence"/>
</dbReference>
<evidence type="ECO:0000256" key="2">
    <source>
        <dbReference type="SAM" id="SignalP"/>
    </source>
</evidence>
<keyword evidence="1 2" id="KW-0732">Signal</keyword>
<evidence type="ECO:0000259" key="3">
    <source>
        <dbReference type="Pfam" id="PF00089"/>
    </source>
</evidence>
<name>A0A2B4RMF2_STYPI</name>
<keyword evidence="4" id="KW-0645">Protease</keyword>
<feature type="chain" id="PRO_5012880110" evidence="2">
    <location>
        <begin position="29"/>
        <end position="383"/>
    </location>
</feature>
<evidence type="ECO:0000256" key="1">
    <source>
        <dbReference type="ARBA" id="ARBA00022729"/>
    </source>
</evidence>
<keyword evidence="4" id="KW-0378">Hydrolase</keyword>
<sequence>MAVLPRPLIMTAVKTLITYCLLNATVQGNTIWYNGKESLAESLANSPRIYGLSLPSKVSMTNAKGKLNVTFGNPESTISMAHRTSQSTTAKHRSKRVVFSGDDRVVIPPKLLEKCPFSAAVRISTGCSGVLVSPKHVLTSAHCLHNGSHYVEGYKSLKVGFLMRNGTTEWREISSTKMSKLWKKGSDPSATKYDYALIKLYRNHSRCFLPISPSRTFFYGTHCAHEAIHFSGFDEDRKKGTLLYRSCQVLTYSANLLYHCCDAQRGSSGAGVYEIRRPANGKYLRYVVGVFSGNRDRITRGPPQSTCTGHSRRIWFTRYYRANYNAALRFKDQDVYHICTWMRRLGGENCEKFLKERRRKRRQSARKRRERSKEAYARCQGTI</sequence>
<dbReference type="GO" id="GO:0006508">
    <property type="term" value="P:proteolysis"/>
    <property type="evidence" value="ECO:0007669"/>
    <property type="project" value="UniProtKB-KW"/>
</dbReference>
<keyword evidence="5" id="KW-1185">Reference proteome</keyword>
<proteinExistence type="predicted"/>
<organism evidence="4 5">
    <name type="scientific">Stylophora pistillata</name>
    <name type="common">Smooth cauliflower coral</name>
    <dbReference type="NCBI Taxonomy" id="50429"/>
    <lineage>
        <taxon>Eukaryota</taxon>
        <taxon>Metazoa</taxon>
        <taxon>Cnidaria</taxon>
        <taxon>Anthozoa</taxon>
        <taxon>Hexacorallia</taxon>
        <taxon>Scleractinia</taxon>
        <taxon>Astrocoeniina</taxon>
        <taxon>Pocilloporidae</taxon>
        <taxon>Stylophora</taxon>
    </lineage>
</organism>
<dbReference type="InterPro" id="IPR001254">
    <property type="entry name" value="Trypsin_dom"/>
</dbReference>
<dbReference type="InterPro" id="IPR009003">
    <property type="entry name" value="Peptidase_S1_PA"/>
</dbReference>
<dbReference type="SUPFAM" id="SSF50494">
    <property type="entry name" value="Trypsin-like serine proteases"/>
    <property type="match status" value="1"/>
</dbReference>
<dbReference type="InterPro" id="IPR043504">
    <property type="entry name" value="Peptidase_S1_PA_chymotrypsin"/>
</dbReference>